<evidence type="ECO:0000256" key="1">
    <source>
        <dbReference type="SAM" id="SignalP"/>
    </source>
</evidence>
<gene>
    <name evidence="2" type="ORF">BFP71_14375</name>
</gene>
<keyword evidence="1" id="KW-0732">Signal</keyword>
<dbReference type="Proteomes" id="UP000095552">
    <property type="component" value="Unassembled WGS sequence"/>
</dbReference>
<accession>A0A1E5SZT1</accession>
<sequence length="164" mass="18171">MKRIILFSLLLVCSAQLVAQNEVTTFILIRHAEKSNDDPRDPNLSEEGVKRAQALKEMLREADIAALYSSPYKRTKSTVQPIAEAKGLTINTYDPRSAAFLEDIMKEHRGKTIVISGHSNTTPNVVNALIGKDQFKQLSESDYSKIFIVSVTEIGKGTATVLSY</sequence>
<dbReference type="EMBL" id="MDGQ01000005">
    <property type="protein sequence ID" value="OEK04638.1"/>
    <property type="molecule type" value="Genomic_DNA"/>
</dbReference>
<evidence type="ECO:0008006" key="4">
    <source>
        <dbReference type="Google" id="ProtNLM"/>
    </source>
</evidence>
<dbReference type="GO" id="GO:0016791">
    <property type="term" value="F:phosphatase activity"/>
    <property type="evidence" value="ECO:0007669"/>
    <property type="project" value="TreeGrafter"/>
</dbReference>
<dbReference type="STRING" id="1563681.BFP71_14375"/>
<proteinExistence type="predicted"/>
<dbReference type="InterPro" id="IPR013078">
    <property type="entry name" value="His_Pase_superF_clade-1"/>
</dbReference>
<dbReference type="OrthoDB" id="3296006at2"/>
<dbReference type="GO" id="GO:0005737">
    <property type="term" value="C:cytoplasm"/>
    <property type="evidence" value="ECO:0007669"/>
    <property type="project" value="TreeGrafter"/>
</dbReference>
<evidence type="ECO:0000313" key="2">
    <source>
        <dbReference type="EMBL" id="OEK04638.1"/>
    </source>
</evidence>
<dbReference type="InterPro" id="IPR029033">
    <property type="entry name" value="His_PPase_superfam"/>
</dbReference>
<dbReference type="PANTHER" id="PTHR48100:SF1">
    <property type="entry name" value="HISTIDINE PHOSPHATASE FAMILY PROTEIN-RELATED"/>
    <property type="match status" value="1"/>
</dbReference>
<comment type="caution">
    <text evidence="2">The sequence shown here is derived from an EMBL/GenBank/DDBJ whole genome shotgun (WGS) entry which is preliminary data.</text>
</comment>
<evidence type="ECO:0000313" key="3">
    <source>
        <dbReference type="Proteomes" id="UP000095552"/>
    </source>
</evidence>
<dbReference type="PANTHER" id="PTHR48100">
    <property type="entry name" value="BROAD-SPECIFICITY PHOSPHATASE YOR283W-RELATED"/>
    <property type="match status" value="1"/>
</dbReference>
<keyword evidence="3" id="KW-1185">Reference proteome</keyword>
<dbReference type="RefSeq" id="WP_069836142.1">
    <property type="nucleotide sequence ID" value="NZ_MDGQ01000005.1"/>
</dbReference>
<dbReference type="AlphaFoldDB" id="A0A1E5SZT1"/>
<protein>
    <recommendedName>
        <fullName evidence="4">Phosphoglycerate mutase</fullName>
    </recommendedName>
</protein>
<name>A0A1E5SZT1_9BACT</name>
<feature type="signal peptide" evidence="1">
    <location>
        <begin position="1"/>
        <end position="19"/>
    </location>
</feature>
<organism evidence="2 3">
    <name type="scientific">Roseivirga misakiensis</name>
    <dbReference type="NCBI Taxonomy" id="1563681"/>
    <lineage>
        <taxon>Bacteria</taxon>
        <taxon>Pseudomonadati</taxon>
        <taxon>Bacteroidota</taxon>
        <taxon>Cytophagia</taxon>
        <taxon>Cytophagales</taxon>
        <taxon>Roseivirgaceae</taxon>
        <taxon>Roseivirga</taxon>
    </lineage>
</organism>
<dbReference type="CDD" id="cd07067">
    <property type="entry name" value="HP_PGM_like"/>
    <property type="match status" value="1"/>
</dbReference>
<reference evidence="2 3" key="1">
    <citation type="submission" date="2016-08" db="EMBL/GenBank/DDBJ databases">
        <title>Draft genome of Fabibacter sp. strain SK-8.</title>
        <authorList>
            <person name="Wong S.-K."/>
            <person name="Hamasaki K."/>
            <person name="Yoshizawa S."/>
        </authorList>
    </citation>
    <scope>NUCLEOTIDE SEQUENCE [LARGE SCALE GENOMIC DNA]</scope>
    <source>
        <strain evidence="2 3">SK-8</strain>
    </source>
</reference>
<feature type="chain" id="PRO_5009185762" description="Phosphoglycerate mutase" evidence="1">
    <location>
        <begin position="20"/>
        <end position="164"/>
    </location>
</feature>
<dbReference type="Pfam" id="PF00300">
    <property type="entry name" value="His_Phos_1"/>
    <property type="match status" value="1"/>
</dbReference>
<dbReference type="InterPro" id="IPR050275">
    <property type="entry name" value="PGM_Phosphatase"/>
</dbReference>
<dbReference type="SMART" id="SM00855">
    <property type="entry name" value="PGAM"/>
    <property type="match status" value="1"/>
</dbReference>
<dbReference type="Gene3D" id="3.40.50.1240">
    <property type="entry name" value="Phosphoglycerate mutase-like"/>
    <property type="match status" value="1"/>
</dbReference>
<dbReference type="SUPFAM" id="SSF53254">
    <property type="entry name" value="Phosphoglycerate mutase-like"/>
    <property type="match status" value="1"/>
</dbReference>